<dbReference type="AlphaFoldDB" id="A0A6B0V9C1"/>
<accession>A0A6B0V9C1</accession>
<evidence type="ECO:0000313" key="2">
    <source>
        <dbReference type="EMBL" id="MXU98779.1"/>
    </source>
</evidence>
<proteinExistence type="predicted"/>
<keyword evidence="1" id="KW-0732">Signal</keyword>
<evidence type="ECO:0000256" key="1">
    <source>
        <dbReference type="SAM" id="SignalP"/>
    </source>
</evidence>
<reference evidence="2" key="1">
    <citation type="submission" date="2019-12" db="EMBL/GenBank/DDBJ databases">
        <title>An insight into the sialome of adult female Ixodes ricinus ticks feeding for 6 days.</title>
        <authorList>
            <person name="Perner J."/>
            <person name="Ribeiro J.M.C."/>
        </authorList>
    </citation>
    <scope>NUCLEOTIDE SEQUENCE</scope>
    <source>
        <strain evidence="2">Semi-engorged</strain>
        <tissue evidence="2">Salivary glands</tissue>
    </source>
</reference>
<dbReference type="EMBL" id="GIFC01016696">
    <property type="protein sequence ID" value="MXU98779.1"/>
    <property type="molecule type" value="Transcribed_RNA"/>
</dbReference>
<feature type="signal peptide" evidence="1">
    <location>
        <begin position="1"/>
        <end position="21"/>
    </location>
</feature>
<protein>
    <submittedName>
        <fullName evidence="2">Putative secreted protein</fullName>
    </submittedName>
</protein>
<organism evidence="2">
    <name type="scientific">Ixodes ricinus</name>
    <name type="common">Common tick</name>
    <name type="synonym">Acarus ricinus</name>
    <dbReference type="NCBI Taxonomy" id="34613"/>
    <lineage>
        <taxon>Eukaryota</taxon>
        <taxon>Metazoa</taxon>
        <taxon>Ecdysozoa</taxon>
        <taxon>Arthropoda</taxon>
        <taxon>Chelicerata</taxon>
        <taxon>Arachnida</taxon>
        <taxon>Acari</taxon>
        <taxon>Parasitiformes</taxon>
        <taxon>Ixodida</taxon>
        <taxon>Ixodoidea</taxon>
        <taxon>Ixodidae</taxon>
        <taxon>Ixodinae</taxon>
        <taxon>Ixodes</taxon>
    </lineage>
</organism>
<name>A0A6B0V9C1_IXORI</name>
<feature type="chain" id="PRO_5025659509" evidence="1">
    <location>
        <begin position="22"/>
        <end position="364"/>
    </location>
</feature>
<sequence length="364" mass="40765">MFPLKRLLRLVLAHFLLPLTGLNDVALLQTLVPVLEHVALRLQLPQRFGQLVGQLELHVRFFELELAQPVRLVQLVILALLPTLLALLRNLGLTPELRLDSRDPVDLVGENALRFTHLGCALNALLFELTSTLLFRFAVFRAHRRVRLTAPSSIVTCTFVALRFVGGRVVVESLRHLGDHVFLGGHSLPRRKHLRQNPIDVLLLFQPLLFDQKSLVEQFLMGIGGRVVRRSRVGRLDRWKQGGLLVAVRRDVRPPFLRVLGDVGLELGVEARVRLLLFIGPDVSEPREIRVTVGLLGLARDTPEALCDSLFVALGQTLLLDAPHGCRFSFFGVADSSRLGRRSNFGARFEVQVTRELTIAPLSL</sequence>